<accession>A0A6A4SJT5</accession>
<gene>
    <name evidence="2" type="ORF">F2P81_013244</name>
</gene>
<feature type="compositionally biased region" description="Polar residues" evidence="1">
    <location>
        <begin position="8"/>
        <end position="18"/>
    </location>
</feature>
<dbReference type="Proteomes" id="UP000438429">
    <property type="component" value="Unassembled WGS sequence"/>
</dbReference>
<comment type="caution">
    <text evidence="2">The sequence shown here is derived from an EMBL/GenBank/DDBJ whole genome shotgun (WGS) entry which is preliminary data.</text>
</comment>
<sequence>MKRRNGGSACSGTGSGRISSPYRPSPFSKGLIFIAHTTLFGKGVSIKRRIFESLKVKRAGGWRLRVGRSSGLSRGRTALRSPRAPTTERHPLFVDDNSSVWLKLAVTVLLAADGSVLSVKIGCSFSVDWRLTNRPLHNKLI</sequence>
<evidence type="ECO:0000313" key="2">
    <source>
        <dbReference type="EMBL" id="KAF0035486.1"/>
    </source>
</evidence>
<organism evidence="2 3">
    <name type="scientific">Scophthalmus maximus</name>
    <name type="common">Turbot</name>
    <name type="synonym">Psetta maxima</name>
    <dbReference type="NCBI Taxonomy" id="52904"/>
    <lineage>
        <taxon>Eukaryota</taxon>
        <taxon>Metazoa</taxon>
        <taxon>Chordata</taxon>
        <taxon>Craniata</taxon>
        <taxon>Vertebrata</taxon>
        <taxon>Euteleostomi</taxon>
        <taxon>Actinopterygii</taxon>
        <taxon>Neopterygii</taxon>
        <taxon>Teleostei</taxon>
        <taxon>Neoteleostei</taxon>
        <taxon>Acanthomorphata</taxon>
        <taxon>Carangaria</taxon>
        <taxon>Pleuronectiformes</taxon>
        <taxon>Pleuronectoidei</taxon>
        <taxon>Scophthalmidae</taxon>
        <taxon>Scophthalmus</taxon>
    </lineage>
</organism>
<evidence type="ECO:0000256" key="1">
    <source>
        <dbReference type="SAM" id="MobiDB-lite"/>
    </source>
</evidence>
<feature type="region of interest" description="Disordered" evidence="1">
    <location>
        <begin position="1"/>
        <end position="21"/>
    </location>
</feature>
<protein>
    <submittedName>
        <fullName evidence="2">Uncharacterized protein</fullName>
    </submittedName>
</protein>
<reference evidence="2 3" key="1">
    <citation type="submission" date="2019-06" db="EMBL/GenBank/DDBJ databases">
        <title>Draft genomes of female and male turbot (Scophthalmus maximus).</title>
        <authorList>
            <person name="Xu H."/>
            <person name="Xu X.-W."/>
            <person name="Shao C."/>
            <person name="Chen S."/>
        </authorList>
    </citation>
    <scope>NUCLEOTIDE SEQUENCE [LARGE SCALE GENOMIC DNA]</scope>
    <source>
        <strain evidence="2">Ysfricsl-2016a</strain>
        <tissue evidence="2">Blood</tissue>
    </source>
</reference>
<dbReference type="AlphaFoldDB" id="A0A6A4SJT5"/>
<proteinExistence type="predicted"/>
<evidence type="ECO:0000313" key="3">
    <source>
        <dbReference type="Proteomes" id="UP000438429"/>
    </source>
</evidence>
<dbReference type="EMBL" id="VEVO01000011">
    <property type="protein sequence ID" value="KAF0035486.1"/>
    <property type="molecule type" value="Genomic_DNA"/>
</dbReference>
<name>A0A6A4SJT5_SCOMX</name>